<protein>
    <submittedName>
        <fullName evidence="2">GTP cyclohydrolase FolE2</fullName>
        <ecNumber evidence="2">3.5.4.16</ecNumber>
    </submittedName>
</protein>
<proteinExistence type="predicted"/>
<evidence type="ECO:0000256" key="1">
    <source>
        <dbReference type="ARBA" id="ARBA00022801"/>
    </source>
</evidence>
<reference evidence="2" key="1">
    <citation type="submission" date="2019-08" db="EMBL/GenBank/DDBJ databases">
        <authorList>
            <person name="Kucharzyk K."/>
            <person name="Murdoch R.W."/>
            <person name="Higgins S."/>
            <person name="Loffler F."/>
        </authorList>
    </citation>
    <scope>NUCLEOTIDE SEQUENCE</scope>
</reference>
<dbReference type="Gene3D" id="3.10.270.10">
    <property type="entry name" value="Urate Oxidase"/>
    <property type="match status" value="1"/>
</dbReference>
<evidence type="ECO:0000313" key="2">
    <source>
        <dbReference type="EMBL" id="MPN44681.1"/>
    </source>
</evidence>
<dbReference type="EC" id="3.5.4.16" evidence="2"/>
<gene>
    <name evidence="2" type="primary">folE2_12</name>
    <name evidence="2" type="ORF">SDC9_192246</name>
</gene>
<name>A0A645I061_9ZZZZ</name>
<dbReference type="InterPro" id="IPR003801">
    <property type="entry name" value="GTP_cyclohydrolase_FolE2/MptA"/>
</dbReference>
<sequence length="65" mass="7744">MEREDEKYVTEQAYNNAKFVEDVLRDTALELDTEERISWYRVRVVSSESIHNHDAFAELERHVSS</sequence>
<comment type="caution">
    <text evidence="2">The sequence shown here is derived from an EMBL/GenBank/DDBJ whole genome shotgun (WGS) entry which is preliminary data.</text>
</comment>
<dbReference type="PANTHER" id="PTHR36445">
    <property type="entry name" value="GTP CYCLOHYDROLASE MPTA"/>
    <property type="match status" value="1"/>
</dbReference>
<accession>A0A645I061</accession>
<dbReference type="GO" id="GO:0003934">
    <property type="term" value="F:GTP cyclohydrolase I activity"/>
    <property type="evidence" value="ECO:0007669"/>
    <property type="project" value="UniProtKB-EC"/>
</dbReference>
<keyword evidence="1 2" id="KW-0378">Hydrolase</keyword>
<dbReference type="PANTHER" id="PTHR36445:SF1">
    <property type="entry name" value="GTP CYCLOHYDROLASE MPTA"/>
    <property type="match status" value="1"/>
</dbReference>
<dbReference type="AlphaFoldDB" id="A0A645I061"/>
<dbReference type="Pfam" id="PF02649">
    <property type="entry name" value="GCHY-1"/>
    <property type="match status" value="1"/>
</dbReference>
<dbReference type="EMBL" id="VSSQ01103992">
    <property type="protein sequence ID" value="MPN44681.1"/>
    <property type="molecule type" value="Genomic_DNA"/>
</dbReference>
<organism evidence="2">
    <name type="scientific">bioreactor metagenome</name>
    <dbReference type="NCBI Taxonomy" id="1076179"/>
    <lineage>
        <taxon>unclassified sequences</taxon>
        <taxon>metagenomes</taxon>
        <taxon>ecological metagenomes</taxon>
    </lineage>
</organism>